<dbReference type="GO" id="GO:0005829">
    <property type="term" value="C:cytosol"/>
    <property type="evidence" value="ECO:0007669"/>
    <property type="project" value="TreeGrafter"/>
</dbReference>
<dbReference type="PANTHER" id="PTHR21327">
    <property type="entry name" value="GTP CYCLOHYDROLASE II-RELATED"/>
    <property type="match status" value="1"/>
</dbReference>
<comment type="pathway">
    <text evidence="5 19">Cofactor biosynthesis; riboflavin biosynthesis; 2-hydroxy-3-oxobutyl phosphate from D-ribulose 5-phosphate: step 1/1.</text>
</comment>
<feature type="site" description="Essential for DHBP synthase activity" evidence="19">
    <location>
        <position position="167"/>
    </location>
</feature>
<comment type="function">
    <text evidence="3 19">Catalyzes the conversion of D-ribulose 5-phosphate to formate and 3,4-dihydroxy-2-butanone 4-phosphate.</text>
</comment>
<dbReference type="PANTHER" id="PTHR21327:SF18">
    <property type="entry name" value="3,4-DIHYDROXY-2-BUTANONE 4-PHOSPHATE SYNTHASE"/>
    <property type="match status" value="1"/>
</dbReference>
<feature type="binding site" evidence="19">
    <location>
        <position position="273"/>
    </location>
    <ligand>
        <name>Zn(2+)</name>
        <dbReference type="ChEBI" id="CHEBI:29105"/>
        <note>catalytic</note>
    </ligand>
</feature>
<keyword evidence="12 19" id="KW-0460">Magnesium</keyword>
<keyword evidence="15 19" id="KW-0456">Lyase</keyword>
<evidence type="ECO:0000256" key="18">
    <source>
        <dbReference type="ARBA" id="ARBA00049295"/>
    </source>
</evidence>
<evidence type="ECO:0000313" key="21">
    <source>
        <dbReference type="EMBL" id="OAB44229.1"/>
    </source>
</evidence>
<comment type="cofactor">
    <cofactor evidence="19">
        <name>Mg(2+)</name>
        <dbReference type="ChEBI" id="CHEBI:18420"/>
    </cofactor>
    <cofactor evidence="19">
        <name>Mn(2+)</name>
        <dbReference type="ChEBI" id="CHEBI:29035"/>
    </cofactor>
    <text evidence="19">Binds 2 divalent metal cations per subunit. Magnesium or manganese.</text>
</comment>
<dbReference type="STRING" id="494026.PGLA_06070"/>
<comment type="similarity">
    <text evidence="19">In the C-terminal section; belongs to the GTP cyclohydrolase II family.</text>
</comment>
<dbReference type="InterPro" id="IPR017945">
    <property type="entry name" value="DHBP_synth_RibB-like_a/b_dom"/>
</dbReference>
<dbReference type="GO" id="GO:0003935">
    <property type="term" value="F:GTP cyclohydrolase II activity"/>
    <property type="evidence" value="ECO:0007669"/>
    <property type="project" value="UniProtKB-UniRule"/>
</dbReference>
<name>A0A168M507_9BACL</name>
<dbReference type="GO" id="GO:0009231">
    <property type="term" value="P:riboflavin biosynthetic process"/>
    <property type="evidence" value="ECO:0007669"/>
    <property type="project" value="UniProtKB-UniRule"/>
</dbReference>
<feature type="binding site" evidence="19">
    <location>
        <position position="260"/>
    </location>
    <ligand>
        <name>Zn(2+)</name>
        <dbReference type="ChEBI" id="CHEBI:29105"/>
        <note>catalytic</note>
    </ligand>
</feature>
<dbReference type="AlphaFoldDB" id="A0A168M507"/>
<comment type="cofactor">
    <cofactor evidence="19">
        <name>Zn(2+)</name>
        <dbReference type="ChEBI" id="CHEBI:29105"/>
    </cofactor>
    <text evidence="19">Binds 1 zinc ion per subunit.</text>
</comment>
<keyword evidence="11 19" id="KW-0862">Zinc</keyword>
<evidence type="ECO:0000256" key="2">
    <source>
        <dbReference type="ARBA" id="ARBA00001936"/>
    </source>
</evidence>
<comment type="function">
    <text evidence="17 19">Catalyzes the conversion of GTP to 2,5-diamino-6-ribosylamino-4(3H)-pyrimidinone 5'-phosphate (DARP), formate and pyrophosphate.</text>
</comment>
<dbReference type="NCBIfam" id="NF001591">
    <property type="entry name" value="PRK00393.1"/>
    <property type="match status" value="1"/>
</dbReference>
<feature type="binding site" evidence="19">
    <location>
        <position position="276"/>
    </location>
    <ligand>
        <name>GTP</name>
        <dbReference type="ChEBI" id="CHEBI:37565"/>
    </ligand>
</feature>
<feature type="binding site" evidence="19">
    <location>
        <position position="146"/>
    </location>
    <ligand>
        <name>Mg(2+)</name>
        <dbReference type="ChEBI" id="CHEBI:18420"/>
        <label>2</label>
    </ligand>
</feature>
<dbReference type="InterPro" id="IPR032677">
    <property type="entry name" value="GTP_cyclohydro_II"/>
</dbReference>
<dbReference type="FunFam" id="3.90.870.10:FF:000001">
    <property type="entry name" value="Riboflavin biosynthesis protein RibBA"/>
    <property type="match status" value="1"/>
</dbReference>
<evidence type="ECO:0000256" key="3">
    <source>
        <dbReference type="ARBA" id="ARBA00002284"/>
    </source>
</evidence>
<feature type="binding site" evidence="19">
    <location>
        <begin position="298"/>
        <end position="300"/>
    </location>
    <ligand>
        <name>GTP</name>
        <dbReference type="ChEBI" id="CHEBI:37565"/>
    </ligand>
</feature>
<dbReference type="Gene3D" id="3.40.50.10990">
    <property type="entry name" value="GTP cyclohydrolase II"/>
    <property type="match status" value="1"/>
</dbReference>
<comment type="pathway">
    <text evidence="4 19">Cofactor biosynthesis; riboflavin biosynthesis; 5-amino-6-(D-ribitylamino)uracil from GTP: step 1/4.</text>
</comment>
<comment type="catalytic activity">
    <reaction evidence="18 19">
        <text>GTP + 4 H2O = 2,5-diamino-6-hydroxy-4-(5-phosphoribosylamino)-pyrimidine + formate + 2 phosphate + 3 H(+)</text>
        <dbReference type="Rhea" id="RHEA:23704"/>
        <dbReference type="ChEBI" id="CHEBI:15377"/>
        <dbReference type="ChEBI" id="CHEBI:15378"/>
        <dbReference type="ChEBI" id="CHEBI:15740"/>
        <dbReference type="ChEBI" id="CHEBI:37565"/>
        <dbReference type="ChEBI" id="CHEBI:43474"/>
        <dbReference type="ChEBI" id="CHEBI:58614"/>
        <dbReference type="EC" id="3.5.4.25"/>
    </reaction>
</comment>
<keyword evidence="14 19" id="KW-0464">Manganese</keyword>
<keyword evidence="7 19" id="KW-0686">Riboflavin biosynthesis</keyword>
<evidence type="ECO:0000256" key="19">
    <source>
        <dbReference type="HAMAP-Rule" id="MF_01283"/>
    </source>
</evidence>
<sequence length="413" mass="46386">MEKEINFDPIEEAIYDLMRGKVIIVVDDEDRENEGDFIALAEKASPDVINFMITQGRGLVCLPITQERADELDLRPMVAHNTDNHGTAFTVSIDHKDTTTGISAYERSLTIKAIMDPNATSSDFRRPGHMFPLIAKKGGALRRAGHTEAAVDLARMCGSYPAAVICEIIKEDGTMARLPDLYEIARKQELKLISIKDLIHYRNEKERLVSREVSVRMPTDYGEFQVIAYTNEVDDKEHLALVKGEIDPSKPLLVRVHSECLTGDVFHSHRCDCGPQFAAALRQIDEAGSGVLLYMRQEGRGIGLINKLKAYKLQEEGLDTVDANLKLGFAADLRDYGIGAQILKDLGIRHIRLLTNNPRKIKGLEGYGLEVVERVPIQMQENVDNSRYLHTKQAKLGHLMEFDDMEQNEDSNQ</sequence>
<evidence type="ECO:0000313" key="22">
    <source>
        <dbReference type="Proteomes" id="UP000076967"/>
    </source>
</evidence>
<evidence type="ECO:0000256" key="9">
    <source>
        <dbReference type="ARBA" id="ARBA00022741"/>
    </source>
</evidence>
<dbReference type="UniPathway" id="UPA00275">
    <property type="reaction ID" value="UER00399"/>
</dbReference>
<keyword evidence="13 19" id="KW-0342">GTP-binding</keyword>
<feature type="binding site" evidence="19">
    <location>
        <position position="360"/>
    </location>
    <ligand>
        <name>GTP</name>
        <dbReference type="ChEBI" id="CHEBI:37565"/>
    </ligand>
</feature>
<evidence type="ECO:0000256" key="10">
    <source>
        <dbReference type="ARBA" id="ARBA00022801"/>
    </source>
</evidence>
<evidence type="ECO:0000256" key="16">
    <source>
        <dbReference type="ARBA" id="ARBA00023268"/>
    </source>
</evidence>
<feature type="binding site" evidence="19">
    <location>
        <position position="355"/>
    </location>
    <ligand>
        <name>GTP</name>
        <dbReference type="ChEBI" id="CHEBI:37565"/>
    </ligand>
</feature>
<dbReference type="HAMAP" id="MF_00180">
    <property type="entry name" value="RibB"/>
    <property type="match status" value="1"/>
</dbReference>
<dbReference type="RefSeq" id="WP_068530259.1">
    <property type="nucleotide sequence ID" value="NZ_LVJH01000007.1"/>
</dbReference>
<dbReference type="FunFam" id="3.40.50.10990:FF:000001">
    <property type="entry name" value="Riboflavin biosynthesis protein RibBA"/>
    <property type="match status" value="1"/>
</dbReference>
<gene>
    <name evidence="19" type="primary">ribBA</name>
    <name evidence="21" type="ORF">PGLA_06070</name>
</gene>
<feature type="region of interest" description="GTP cyclohydrolase II" evidence="19">
    <location>
        <begin position="205"/>
        <end position="413"/>
    </location>
</feature>
<feature type="region of interest" description="DHBP synthase" evidence="19">
    <location>
        <begin position="1"/>
        <end position="204"/>
    </location>
</feature>
<feature type="active site" description="Nucleophile; for GTP cyclohydrolase activity" evidence="19">
    <location>
        <position position="334"/>
    </location>
</feature>
<dbReference type="EC" id="4.1.99.12" evidence="19"/>
<evidence type="ECO:0000256" key="1">
    <source>
        <dbReference type="ARBA" id="ARBA00000141"/>
    </source>
</evidence>
<feature type="binding site" evidence="19">
    <location>
        <position position="167"/>
    </location>
    <ligand>
        <name>D-ribulose 5-phosphate</name>
        <dbReference type="ChEBI" id="CHEBI:58121"/>
    </ligand>
</feature>
<evidence type="ECO:0000256" key="7">
    <source>
        <dbReference type="ARBA" id="ARBA00022619"/>
    </source>
</evidence>
<feature type="site" description="Essential for DHBP synthase activity" evidence="19">
    <location>
        <position position="129"/>
    </location>
</feature>
<evidence type="ECO:0000256" key="8">
    <source>
        <dbReference type="ARBA" id="ARBA00022723"/>
    </source>
</evidence>
<proteinExistence type="inferred from homology"/>
<dbReference type="GO" id="GO:0030145">
    <property type="term" value="F:manganese ion binding"/>
    <property type="evidence" value="ECO:0007669"/>
    <property type="project" value="UniProtKB-UniRule"/>
</dbReference>
<evidence type="ECO:0000259" key="20">
    <source>
        <dbReference type="Pfam" id="PF00925"/>
    </source>
</evidence>
<dbReference type="InterPro" id="IPR000422">
    <property type="entry name" value="DHBP_synthase_RibB"/>
</dbReference>
<evidence type="ECO:0000256" key="5">
    <source>
        <dbReference type="ARBA" id="ARBA00004904"/>
    </source>
</evidence>
<dbReference type="SUPFAM" id="SSF142695">
    <property type="entry name" value="RibA-like"/>
    <property type="match status" value="1"/>
</dbReference>
<evidence type="ECO:0000256" key="14">
    <source>
        <dbReference type="ARBA" id="ARBA00023211"/>
    </source>
</evidence>
<feature type="binding site" evidence="19">
    <location>
        <begin position="143"/>
        <end position="147"/>
    </location>
    <ligand>
        <name>D-ribulose 5-phosphate</name>
        <dbReference type="ChEBI" id="CHEBI:58121"/>
    </ligand>
</feature>
<dbReference type="GO" id="GO:0008270">
    <property type="term" value="F:zinc ion binding"/>
    <property type="evidence" value="ECO:0007669"/>
    <property type="project" value="UniProtKB-UniRule"/>
</dbReference>
<feature type="binding site" evidence="19">
    <location>
        <begin position="255"/>
        <end position="259"/>
    </location>
    <ligand>
        <name>GTP</name>
        <dbReference type="ChEBI" id="CHEBI:37565"/>
    </ligand>
</feature>
<feature type="binding site" evidence="19">
    <location>
        <position position="320"/>
    </location>
    <ligand>
        <name>GTP</name>
        <dbReference type="ChEBI" id="CHEBI:37565"/>
    </ligand>
</feature>
<dbReference type="PIRSF" id="PIRSF001259">
    <property type="entry name" value="RibA"/>
    <property type="match status" value="1"/>
</dbReference>
<dbReference type="GO" id="GO:0005525">
    <property type="term" value="F:GTP binding"/>
    <property type="evidence" value="ECO:0007669"/>
    <property type="project" value="UniProtKB-KW"/>
</dbReference>
<reference evidence="21 22" key="1">
    <citation type="submission" date="2016-03" db="EMBL/GenBank/DDBJ databases">
        <title>Draft genome sequence of Paenibacillus glacialis DSM 22343.</title>
        <authorList>
            <person name="Shin S.-K."/>
            <person name="Yi H."/>
        </authorList>
    </citation>
    <scope>NUCLEOTIDE SEQUENCE [LARGE SCALE GENOMIC DNA]</scope>
    <source>
        <strain evidence="21 22">DSM 22343</strain>
    </source>
</reference>
<dbReference type="NCBIfam" id="TIGR00505">
    <property type="entry name" value="ribA"/>
    <property type="match status" value="1"/>
</dbReference>
<comment type="caution">
    <text evidence="21">The sequence shown here is derived from an EMBL/GenBank/DDBJ whole genome shotgun (WGS) entry which is preliminary data.</text>
</comment>
<evidence type="ECO:0000256" key="6">
    <source>
        <dbReference type="ARBA" id="ARBA00005520"/>
    </source>
</evidence>
<evidence type="ECO:0000256" key="17">
    <source>
        <dbReference type="ARBA" id="ARBA00043932"/>
    </source>
</evidence>
<keyword evidence="22" id="KW-1185">Reference proteome</keyword>
<evidence type="ECO:0000256" key="11">
    <source>
        <dbReference type="ARBA" id="ARBA00022833"/>
    </source>
</evidence>
<dbReference type="Gene3D" id="3.90.870.10">
    <property type="entry name" value="DHBP synthase"/>
    <property type="match status" value="1"/>
</dbReference>
<dbReference type="Proteomes" id="UP000076967">
    <property type="component" value="Unassembled WGS sequence"/>
</dbReference>
<dbReference type="OrthoDB" id="9793111at2"/>
<organism evidence="21 22">
    <name type="scientific">Paenibacillus glacialis</name>
    <dbReference type="NCBI Taxonomy" id="494026"/>
    <lineage>
        <taxon>Bacteria</taxon>
        <taxon>Bacillati</taxon>
        <taxon>Bacillota</taxon>
        <taxon>Bacilli</taxon>
        <taxon>Bacillales</taxon>
        <taxon>Paenibacillaceae</taxon>
        <taxon>Paenibacillus</taxon>
    </lineage>
</organism>
<evidence type="ECO:0000256" key="15">
    <source>
        <dbReference type="ARBA" id="ARBA00023239"/>
    </source>
</evidence>
<feature type="binding site" evidence="19">
    <location>
        <position position="32"/>
    </location>
    <ligand>
        <name>Mg(2+)</name>
        <dbReference type="ChEBI" id="CHEBI:18420"/>
        <label>2</label>
    </ligand>
</feature>
<dbReference type="CDD" id="cd00641">
    <property type="entry name" value="GTP_cyclohydro2"/>
    <property type="match status" value="1"/>
</dbReference>
<keyword evidence="9 19" id="KW-0547">Nucleotide-binding</keyword>
<comment type="cofactor">
    <cofactor evidence="2">
        <name>Mn(2+)</name>
        <dbReference type="ChEBI" id="CHEBI:29035"/>
    </cofactor>
</comment>
<feature type="binding site" evidence="19">
    <location>
        <position position="36"/>
    </location>
    <ligand>
        <name>D-ribulose 5-phosphate</name>
        <dbReference type="ChEBI" id="CHEBI:58121"/>
    </ligand>
</feature>
<dbReference type="NCBIfam" id="TIGR00506">
    <property type="entry name" value="ribB"/>
    <property type="match status" value="1"/>
</dbReference>
<dbReference type="InterPro" id="IPR016299">
    <property type="entry name" value="Riboflavin_synth_RibBA"/>
</dbReference>
<dbReference type="GO" id="GO:0000287">
    <property type="term" value="F:magnesium ion binding"/>
    <property type="evidence" value="ECO:0007669"/>
    <property type="project" value="UniProtKB-UniRule"/>
</dbReference>
<keyword evidence="16 19" id="KW-0511">Multifunctional enzyme</keyword>
<comment type="similarity">
    <text evidence="6 19">In the N-terminal section; belongs to the DHBP synthase family.</text>
</comment>
<dbReference type="HAMAP" id="MF_01283">
    <property type="entry name" value="RibBA"/>
    <property type="match status" value="1"/>
</dbReference>
<feature type="domain" description="GTP cyclohydrolase II" evidence="20">
    <location>
        <begin position="211"/>
        <end position="376"/>
    </location>
</feature>
<feature type="binding site" evidence="19">
    <location>
        <position position="271"/>
    </location>
    <ligand>
        <name>Zn(2+)</name>
        <dbReference type="ChEBI" id="CHEBI:29105"/>
        <note>catalytic</note>
    </ligand>
</feature>
<evidence type="ECO:0000256" key="13">
    <source>
        <dbReference type="ARBA" id="ARBA00023134"/>
    </source>
</evidence>
<feature type="active site" description="Proton acceptor; for GTP cyclohydrolase activity" evidence="19">
    <location>
        <position position="332"/>
    </location>
</feature>
<dbReference type="HAMAP" id="MF_00179">
    <property type="entry name" value="RibA"/>
    <property type="match status" value="1"/>
</dbReference>
<keyword evidence="10 19" id="KW-0378">Hydrolase</keyword>
<feature type="binding site" evidence="19">
    <location>
        <begin position="31"/>
        <end position="32"/>
    </location>
    <ligand>
        <name>D-ribulose 5-phosphate</name>
        <dbReference type="ChEBI" id="CHEBI:58121"/>
    </ligand>
</feature>
<dbReference type="InterPro" id="IPR036144">
    <property type="entry name" value="RibA-like_sf"/>
</dbReference>
<dbReference type="Pfam" id="PF00926">
    <property type="entry name" value="DHBP_synthase"/>
    <property type="match status" value="1"/>
</dbReference>
<dbReference type="NCBIfam" id="NF006803">
    <property type="entry name" value="PRK09311.1"/>
    <property type="match status" value="1"/>
</dbReference>
<dbReference type="EMBL" id="LVJH01000007">
    <property type="protein sequence ID" value="OAB44229.1"/>
    <property type="molecule type" value="Genomic_DNA"/>
</dbReference>
<evidence type="ECO:0000256" key="4">
    <source>
        <dbReference type="ARBA" id="ARBA00004853"/>
    </source>
</evidence>
<protein>
    <recommendedName>
        <fullName evidence="19">Riboflavin biosynthesis protein RibBA</fullName>
    </recommendedName>
    <domain>
        <recommendedName>
            <fullName evidence="19">3,4-dihydroxy-2-butanone 4-phosphate synthase</fullName>
            <shortName evidence="19">DHBP synthase</shortName>
            <ecNumber evidence="19">4.1.99.12</ecNumber>
        </recommendedName>
    </domain>
    <domain>
        <recommendedName>
            <fullName evidence="19">GTP cyclohydrolase-2</fullName>
            <ecNumber evidence="19">3.5.4.25</ecNumber>
        </recommendedName>
        <alternativeName>
            <fullName evidence="19">GTP cyclohydrolase II</fullName>
        </alternativeName>
    </domain>
</protein>
<evidence type="ECO:0000256" key="12">
    <source>
        <dbReference type="ARBA" id="ARBA00022842"/>
    </source>
</evidence>
<comment type="catalytic activity">
    <reaction evidence="1 19">
        <text>D-ribulose 5-phosphate = (2S)-2-hydroxy-3-oxobutyl phosphate + formate + H(+)</text>
        <dbReference type="Rhea" id="RHEA:18457"/>
        <dbReference type="ChEBI" id="CHEBI:15378"/>
        <dbReference type="ChEBI" id="CHEBI:15740"/>
        <dbReference type="ChEBI" id="CHEBI:58121"/>
        <dbReference type="ChEBI" id="CHEBI:58830"/>
        <dbReference type="EC" id="4.1.99.12"/>
    </reaction>
</comment>
<dbReference type="SUPFAM" id="SSF55821">
    <property type="entry name" value="YrdC/RibB"/>
    <property type="match status" value="1"/>
</dbReference>
<keyword evidence="8 19" id="KW-0479">Metal-binding</keyword>
<accession>A0A168M507</accession>
<dbReference type="Pfam" id="PF00925">
    <property type="entry name" value="GTP_cyclohydro2"/>
    <property type="match status" value="1"/>
</dbReference>
<feature type="binding site" evidence="19">
    <location>
        <position position="32"/>
    </location>
    <ligand>
        <name>Mg(2+)</name>
        <dbReference type="ChEBI" id="CHEBI:18420"/>
        <label>1</label>
    </ligand>
</feature>
<dbReference type="InterPro" id="IPR000926">
    <property type="entry name" value="RibA"/>
</dbReference>
<dbReference type="GO" id="GO:0008686">
    <property type="term" value="F:3,4-dihydroxy-2-butanone-4-phosphate synthase activity"/>
    <property type="evidence" value="ECO:0007669"/>
    <property type="project" value="UniProtKB-UniRule"/>
</dbReference>
<dbReference type="EC" id="3.5.4.25" evidence="19"/>